<dbReference type="InterPro" id="IPR010920">
    <property type="entry name" value="LSM_dom_sf"/>
</dbReference>
<keyword evidence="6 7" id="KW-0472">Membrane</keyword>
<dbReference type="InterPro" id="IPR011014">
    <property type="entry name" value="MscS_channel_TM-2"/>
</dbReference>
<keyword evidence="4 7" id="KW-0812">Transmembrane</keyword>
<name>M5PPH2_DESAF</name>
<dbReference type="Proteomes" id="UP000011922">
    <property type="component" value="Unassembled WGS sequence"/>
</dbReference>
<dbReference type="SUPFAM" id="SSF82689">
    <property type="entry name" value="Mechanosensitive channel protein MscS (YggB), C-terminal domain"/>
    <property type="match status" value="1"/>
</dbReference>
<dbReference type="InterPro" id="IPR023408">
    <property type="entry name" value="MscS_beta-dom_sf"/>
</dbReference>
<comment type="similarity">
    <text evidence="2">Belongs to the MscS (TC 1.A.23) family.</text>
</comment>
<dbReference type="GO" id="GO:0005886">
    <property type="term" value="C:plasma membrane"/>
    <property type="evidence" value="ECO:0007669"/>
    <property type="project" value="UniProtKB-SubCell"/>
</dbReference>
<dbReference type="Gene3D" id="3.30.70.100">
    <property type="match status" value="1"/>
</dbReference>
<dbReference type="RefSeq" id="WP_005988811.1">
    <property type="nucleotide sequence ID" value="NZ_AOSV01000032.1"/>
</dbReference>
<evidence type="ECO:0000256" key="1">
    <source>
        <dbReference type="ARBA" id="ARBA00004651"/>
    </source>
</evidence>
<keyword evidence="3" id="KW-1003">Cell membrane</keyword>
<feature type="domain" description="Mechanosensitive ion channel MscS C-terminal" evidence="9">
    <location>
        <begin position="189"/>
        <end position="275"/>
    </location>
</feature>
<evidence type="ECO:0000256" key="5">
    <source>
        <dbReference type="ARBA" id="ARBA00022989"/>
    </source>
</evidence>
<evidence type="ECO:0000313" key="11">
    <source>
        <dbReference type="EMBL" id="EMG36172.1"/>
    </source>
</evidence>
<feature type="transmembrane region" description="Helical" evidence="7">
    <location>
        <begin position="97"/>
        <end position="115"/>
    </location>
</feature>
<dbReference type="Pfam" id="PF21082">
    <property type="entry name" value="MS_channel_3rd"/>
    <property type="match status" value="1"/>
</dbReference>
<protein>
    <submittedName>
        <fullName evidence="11">Small-conductance mechanosensitive channel</fullName>
    </submittedName>
</protein>
<dbReference type="InterPro" id="IPR049278">
    <property type="entry name" value="MS_channel_C"/>
</dbReference>
<evidence type="ECO:0000259" key="8">
    <source>
        <dbReference type="Pfam" id="PF00924"/>
    </source>
</evidence>
<dbReference type="PATRIC" id="fig|1262666.3.peg.3160"/>
<dbReference type="OrthoDB" id="9784565at2"/>
<sequence length="306" mass="33440">MAAEPLLGNTLGTHLSTAGEWLLSSGLRIVLVAAIMYVALRAARIVALRLFTLFADKDDIEMKKRADTLSSVVRVGLTIAIMAVGLVSILGELGVQIGPVLAAAGVVGLAVGFGAQQLVQDVISGFFILLEDQIRVGDVVEIAGKSGLVERVTLRTVVLRDMTGSVHYVRNGQIDTVTNMTKDFSYYAMDIGVGYREDVDQVMEVIREVAAELCADPELGTDILEPIEIMGLDKFADSAVIIKARLKTKPIRQWAVGREFNRRLKKRFDAEGIEIPYPHLTMYMGQDRQGNAPSLHMKIEKDVEKA</sequence>
<dbReference type="SUPFAM" id="SSF82861">
    <property type="entry name" value="Mechanosensitive channel protein MscS (YggB), transmembrane region"/>
    <property type="match status" value="1"/>
</dbReference>
<dbReference type="Pfam" id="PF00924">
    <property type="entry name" value="MS_channel_2nd"/>
    <property type="match status" value="1"/>
</dbReference>
<dbReference type="InterPro" id="IPR006685">
    <property type="entry name" value="MscS_channel_2nd"/>
</dbReference>
<comment type="caution">
    <text evidence="11">The sequence shown here is derived from an EMBL/GenBank/DDBJ whole genome shotgun (WGS) entry which is preliminary data.</text>
</comment>
<dbReference type="InterPro" id="IPR011066">
    <property type="entry name" value="MscS_channel_C_sf"/>
</dbReference>
<feature type="domain" description="Mechanosensitive ion channel transmembrane helices 2/3" evidence="10">
    <location>
        <begin position="77"/>
        <end position="116"/>
    </location>
</feature>
<evidence type="ECO:0000256" key="4">
    <source>
        <dbReference type="ARBA" id="ARBA00022692"/>
    </source>
</evidence>
<feature type="domain" description="Mechanosensitive ion channel MscS" evidence="8">
    <location>
        <begin position="118"/>
        <end position="181"/>
    </location>
</feature>
<evidence type="ECO:0000259" key="10">
    <source>
        <dbReference type="Pfam" id="PF21088"/>
    </source>
</evidence>
<feature type="transmembrane region" description="Helical" evidence="7">
    <location>
        <begin position="72"/>
        <end position="91"/>
    </location>
</feature>
<dbReference type="PANTHER" id="PTHR30460:SF0">
    <property type="entry name" value="MODERATE CONDUCTANCE MECHANOSENSITIVE CHANNEL YBIO"/>
    <property type="match status" value="1"/>
</dbReference>
<proteinExistence type="inferred from homology"/>
<feature type="transmembrane region" description="Helical" evidence="7">
    <location>
        <begin position="29"/>
        <end position="51"/>
    </location>
</feature>
<evidence type="ECO:0000256" key="3">
    <source>
        <dbReference type="ARBA" id="ARBA00022475"/>
    </source>
</evidence>
<evidence type="ECO:0000256" key="7">
    <source>
        <dbReference type="SAM" id="Phobius"/>
    </source>
</evidence>
<comment type="subcellular location">
    <subcellularLocation>
        <location evidence="1">Cell membrane</location>
        <topology evidence="1">Multi-pass membrane protein</topology>
    </subcellularLocation>
</comment>
<dbReference type="Gene3D" id="2.30.30.60">
    <property type="match status" value="1"/>
</dbReference>
<accession>M5PPH2</accession>
<dbReference type="AlphaFoldDB" id="M5PPH2"/>
<organism evidence="11 12">
    <name type="scientific">Desulfocurvibacter africanus PCS</name>
    <dbReference type="NCBI Taxonomy" id="1262666"/>
    <lineage>
        <taxon>Bacteria</taxon>
        <taxon>Pseudomonadati</taxon>
        <taxon>Thermodesulfobacteriota</taxon>
        <taxon>Desulfovibrionia</taxon>
        <taxon>Desulfovibrionales</taxon>
        <taxon>Desulfovibrionaceae</taxon>
        <taxon>Desulfocurvibacter</taxon>
    </lineage>
</organism>
<dbReference type="PANTHER" id="PTHR30460">
    <property type="entry name" value="MODERATE CONDUCTANCE MECHANOSENSITIVE CHANNEL YBIO"/>
    <property type="match status" value="1"/>
</dbReference>
<evidence type="ECO:0000256" key="6">
    <source>
        <dbReference type="ARBA" id="ARBA00023136"/>
    </source>
</evidence>
<dbReference type="Pfam" id="PF21088">
    <property type="entry name" value="MS_channel_1st"/>
    <property type="match status" value="1"/>
</dbReference>
<dbReference type="InterPro" id="IPR045276">
    <property type="entry name" value="YbiO_bact"/>
</dbReference>
<evidence type="ECO:0000313" key="12">
    <source>
        <dbReference type="Proteomes" id="UP000011922"/>
    </source>
</evidence>
<gene>
    <name evidence="11" type="ORF">PCS_03114</name>
</gene>
<dbReference type="Gene3D" id="1.10.287.1260">
    <property type="match status" value="1"/>
</dbReference>
<keyword evidence="5 7" id="KW-1133">Transmembrane helix</keyword>
<dbReference type="EMBL" id="AOSV01000032">
    <property type="protein sequence ID" value="EMG36172.1"/>
    <property type="molecule type" value="Genomic_DNA"/>
</dbReference>
<evidence type="ECO:0000256" key="2">
    <source>
        <dbReference type="ARBA" id="ARBA00008017"/>
    </source>
</evidence>
<dbReference type="InterPro" id="IPR049142">
    <property type="entry name" value="MS_channel_1st"/>
</dbReference>
<dbReference type="SUPFAM" id="SSF50182">
    <property type="entry name" value="Sm-like ribonucleoproteins"/>
    <property type="match status" value="1"/>
</dbReference>
<evidence type="ECO:0000259" key="9">
    <source>
        <dbReference type="Pfam" id="PF21082"/>
    </source>
</evidence>
<dbReference type="GO" id="GO:0008381">
    <property type="term" value="F:mechanosensitive monoatomic ion channel activity"/>
    <property type="evidence" value="ECO:0007669"/>
    <property type="project" value="InterPro"/>
</dbReference>
<reference evidence="11 12" key="1">
    <citation type="journal article" date="2013" name="Genome Announc.">
        <title>Draft Genome Sequence for Desulfovibrio africanus Strain PCS.</title>
        <authorList>
            <person name="Brown S.D."/>
            <person name="Utturkar S.M."/>
            <person name="Arkin A.P."/>
            <person name="Deutschbauer A.M."/>
            <person name="Elias D.A."/>
            <person name="Hazen T.C."/>
            <person name="Chakraborty R."/>
        </authorList>
    </citation>
    <scope>NUCLEOTIDE SEQUENCE [LARGE SCALE GENOMIC DNA]</scope>
    <source>
        <strain evidence="11 12">PCS</strain>
    </source>
</reference>